<organism evidence="1 2">
    <name type="scientific">Pristionchus fissidentatus</name>
    <dbReference type="NCBI Taxonomy" id="1538716"/>
    <lineage>
        <taxon>Eukaryota</taxon>
        <taxon>Metazoa</taxon>
        <taxon>Ecdysozoa</taxon>
        <taxon>Nematoda</taxon>
        <taxon>Chromadorea</taxon>
        <taxon>Rhabditida</taxon>
        <taxon>Rhabditina</taxon>
        <taxon>Diplogasteromorpha</taxon>
        <taxon>Diplogasteroidea</taxon>
        <taxon>Neodiplogasteridae</taxon>
        <taxon>Pristionchus</taxon>
    </lineage>
</organism>
<feature type="non-terminal residue" evidence="1">
    <location>
        <position position="73"/>
    </location>
</feature>
<protein>
    <submittedName>
        <fullName evidence="1">Uncharacterized protein</fullName>
    </submittedName>
</protein>
<accession>A0AAV5UU19</accession>
<evidence type="ECO:0000313" key="2">
    <source>
        <dbReference type="Proteomes" id="UP001432322"/>
    </source>
</evidence>
<keyword evidence="2" id="KW-1185">Reference proteome</keyword>
<dbReference type="Proteomes" id="UP001432322">
    <property type="component" value="Unassembled WGS sequence"/>
</dbReference>
<sequence length="73" mass="8403">PSSAPPSYSCGGLRIAAREFGLCHRFSRFAFPPLQQQTQSSFDHRPTVRFASRHISDLPWLTLRDARTRVRIF</sequence>
<evidence type="ECO:0000313" key="1">
    <source>
        <dbReference type="EMBL" id="GMT09777.1"/>
    </source>
</evidence>
<feature type="non-terminal residue" evidence="1">
    <location>
        <position position="1"/>
    </location>
</feature>
<dbReference type="EMBL" id="BTSY01000001">
    <property type="protein sequence ID" value="GMT09777.1"/>
    <property type="molecule type" value="Genomic_DNA"/>
</dbReference>
<reference evidence="1" key="1">
    <citation type="submission" date="2023-10" db="EMBL/GenBank/DDBJ databases">
        <title>Genome assembly of Pristionchus species.</title>
        <authorList>
            <person name="Yoshida K."/>
            <person name="Sommer R.J."/>
        </authorList>
    </citation>
    <scope>NUCLEOTIDE SEQUENCE</scope>
    <source>
        <strain evidence="1">RS5133</strain>
    </source>
</reference>
<proteinExistence type="predicted"/>
<dbReference type="AlphaFoldDB" id="A0AAV5UU19"/>
<name>A0AAV5UU19_9BILA</name>
<gene>
    <name evidence="1" type="ORF">PFISCL1PPCAC_1074</name>
</gene>
<comment type="caution">
    <text evidence="1">The sequence shown here is derived from an EMBL/GenBank/DDBJ whole genome shotgun (WGS) entry which is preliminary data.</text>
</comment>